<evidence type="ECO:0000313" key="3">
    <source>
        <dbReference type="Proteomes" id="UP000808349"/>
    </source>
</evidence>
<feature type="transmembrane region" description="Helical" evidence="1">
    <location>
        <begin position="265"/>
        <end position="285"/>
    </location>
</feature>
<feature type="transmembrane region" description="Helical" evidence="1">
    <location>
        <begin position="291"/>
        <end position="315"/>
    </location>
</feature>
<proteinExistence type="predicted"/>
<evidence type="ECO:0008006" key="4">
    <source>
        <dbReference type="Google" id="ProtNLM"/>
    </source>
</evidence>
<feature type="transmembrane region" description="Helical" evidence="1">
    <location>
        <begin position="192"/>
        <end position="213"/>
    </location>
</feature>
<feature type="transmembrane region" description="Helical" evidence="1">
    <location>
        <begin position="64"/>
        <end position="93"/>
    </location>
</feature>
<feature type="transmembrane region" description="Helical" evidence="1">
    <location>
        <begin position="335"/>
        <end position="356"/>
    </location>
</feature>
<organism evidence="2 3">
    <name type="scientific">Candidatus Defluviibacterium haderslevense</name>
    <dbReference type="NCBI Taxonomy" id="2981993"/>
    <lineage>
        <taxon>Bacteria</taxon>
        <taxon>Pseudomonadati</taxon>
        <taxon>Bacteroidota</taxon>
        <taxon>Saprospiria</taxon>
        <taxon>Saprospirales</taxon>
        <taxon>Saprospiraceae</taxon>
        <taxon>Candidatus Defluviibacterium</taxon>
    </lineage>
</organism>
<dbReference type="AlphaFoldDB" id="A0A9D7XD55"/>
<name>A0A9D7XD55_9BACT</name>
<dbReference type="EMBL" id="JADKFW010000004">
    <property type="protein sequence ID" value="MBK9717549.1"/>
    <property type="molecule type" value="Genomic_DNA"/>
</dbReference>
<dbReference type="Proteomes" id="UP000808349">
    <property type="component" value="Unassembled WGS sequence"/>
</dbReference>
<protein>
    <recommendedName>
        <fullName evidence="4">PNPLA domain-containing protein</fullName>
    </recommendedName>
</protein>
<comment type="caution">
    <text evidence="2">The sequence shown here is derived from an EMBL/GenBank/DDBJ whole genome shotgun (WGS) entry which is preliminary data.</text>
</comment>
<evidence type="ECO:0000313" key="2">
    <source>
        <dbReference type="EMBL" id="MBK9717549.1"/>
    </source>
</evidence>
<feature type="transmembrane region" description="Helical" evidence="1">
    <location>
        <begin position="21"/>
        <end position="44"/>
    </location>
</feature>
<keyword evidence="1" id="KW-0812">Transmembrane</keyword>
<sequence length="760" mass="88328">MSNHGFMEIWFGKLINHINRIFATFAHNWFYIVLILLFPLALYYVGQGGEIINYLFSHGNGWNIFFILLSFELLFYTVWAIPTWSCYGISYLFGRLAPNIREYANLNPEQLFGQLIQEYNGDGNTYYPIRNFSNLPIIIFIYLLINRSLPDSLFSILGVFLFIPIMSIAGHYTKYLITSRIEFRSSSYKHQFIWKGLLVHLILILFSSLLWMFFDYKVWSILFMVILFLWNNAYHYFIEKLPAHVSEIDQTPALFKIGNQRYSSVWILVIVILGLFGFLTASHQLHLLSPIVIANILVGYYILFIDAFIRAPWILSEYIYKKTALESKLRNSFGLIFNVFRLVSIVGVGILIYISFISTANRHNIREYEADIHQSFDYHNRENLLQYFDGWIINKKLSKDDTIVLVAGQGGGSRAGAWLSMNLDSLAKMDTTFKHRVFAMSTVSGSTSGANMLLNKWYLESKGIYPKEAYTSSLHFFKSIYSYNYLSASFWGLLFSDFFRGIYYYTDGFQTDRNYYHQKDEVAAFSALYDTQYVDEINESLQSDYLYHFMDSNQYKSPLFFINTANTQTGNRAILSPIGNNDTLFYTAVDLYQKFQINHNLPESSGKKKQLPLIAGVMLSQSFPLICAYNYVKGVGNMIDGGLYENTGSNTTYELFHYLKTYRPQYKYKIMILLNSDTQPDKSKMVNSDFLNTFKSVSASPFTGHSYYWLTKLKRDIRPGIDHMIELKLLDHEHKWAKNIPLGIMLTPSSLDTLYSYIRF</sequence>
<feature type="transmembrane region" description="Helical" evidence="1">
    <location>
        <begin position="219"/>
        <end position="238"/>
    </location>
</feature>
<feature type="transmembrane region" description="Helical" evidence="1">
    <location>
        <begin position="129"/>
        <end position="146"/>
    </location>
</feature>
<keyword evidence="1" id="KW-0472">Membrane</keyword>
<evidence type="ECO:0000256" key="1">
    <source>
        <dbReference type="SAM" id="Phobius"/>
    </source>
</evidence>
<accession>A0A9D7XD55</accession>
<keyword evidence="1" id="KW-1133">Transmembrane helix</keyword>
<gene>
    <name evidence="2" type="ORF">IPO85_08570</name>
</gene>
<feature type="transmembrane region" description="Helical" evidence="1">
    <location>
        <begin position="152"/>
        <end position="172"/>
    </location>
</feature>
<reference evidence="2 3" key="1">
    <citation type="submission" date="2020-10" db="EMBL/GenBank/DDBJ databases">
        <title>Connecting structure to function with the recovery of over 1000 high-quality activated sludge metagenome-assembled genomes encoding full-length rRNA genes using long-read sequencing.</title>
        <authorList>
            <person name="Singleton C.M."/>
            <person name="Petriglieri F."/>
            <person name="Kristensen J.M."/>
            <person name="Kirkegaard R.H."/>
            <person name="Michaelsen T.Y."/>
            <person name="Andersen M.H."/>
            <person name="Karst S.M."/>
            <person name="Dueholm M.S."/>
            <person name="Nielsen P.H."/>
            <person name="Albertsen M."/>
        </authorList>
    </citation>
    <scope>NUCLEOTIDE SEQUENCE [LARGE SCALE GENOMIC DNA]</scope>
    <source>
        <strain evidence="2">Ribe_18-Q3-R11-54_BAT3C.373</strain>
    </source>
</reference>